<dbReference type="PROSITE" id="PS50109">
    <property type="entry name" value="HIS_KIN"/>
    <property type="match status" value="1"/>
</dbReference>
<name>A0ABT4YUT2_9VIBR</name>
<evidence type="ECO:0000256" key="5">
    <source>
        <dbReference type="ARBA" id="ARBA00022692"/>
    </source>
</evidence>
<dbReference type="InterPro" id="IPR036890">
    <property type="entry name" value="HATPase_C_sf"/>
</dbReference>
<evidence type="ECO:0000313" key="10">
    <source>
        <dbReference type="EMBL" id="MDB1124784.1"/>
    </source>
</evidence>
<evidence type="ECO:0000256" key="6">
    <source>
        <dbReference type="ARBA" id="ARBA00022777"/>
    </source>
</evidence>
<dbReference type="Gene3D" id="3.30.565.10">
    <property type="entry name" value="Histidine kinase-like ATPase, C-terminal domain"/>
    <property type="match status" value="1"/>
</dbReference>
<dbReference type="RefSeq" id="WP_272138080.1">
    <property type="nucleotide sequence ID" value="NZ_JAQLOI010000001.1"/>
</dbReference>
<feature type="transmembrane region" description="Helical" evidence="8">
    <location>
        <begin position="6"/>
        <end position="28"/>
    </location>
</feature>
<dbReference type="InterPro" id="IPR003594">
    <property type="entry name" value="HATPase_dom"/>
</dbReference>
<sequence>MAGRLAMFFVGVSITVGFFCYAIFSVALEWSEDRVGERRILFDRDLAIERFLSGEKGKIRLDILTVAYNDLSLVPPDLTKYIEGKNYYLGETKDSSYSRMLYLSSYTDKGVSLPILLESEIDQVEFTVEERGHAISKVLVWIALLMLSFGALLYKLSQRLIEPINQLTQQLETRRGDISQEFAVSDSSAIEFQMLTNELNSYRSEIKSLIQREQAFARYASHELRTPLTVMQGSTKLLSRTEKNEFQERQITRISDATYQMSTMVDALLSLVRYERSRDEAPVRFLEAEEIQKIVEQNSAQAIEKQLDLSVNIQGSPQIKASDAVLNMVVGNLIRNAIAATNKGKISINMTEQKLSVRDEGNGLTESYDEQGHGMGLLIVDHLCRRFSWEFVLENLADGGCEARITF</sequence>
<keyword evidence="7 8" id="KW-1133">Transmembrane helix</keyword>
<dbReference type="SMART" id="SM00388">
    <property type="entry name" value="HisKA"/>
    <property type="match status" value="1"/>
</dbReference>
<dbReference type="InterPro" id="IPR050428">
    <property type="entry name" value="TCS_sensor_his_kinase"/>
</dbReference>
<dbReference type="EC" id="2.7.13.3" evidence="2"/>
<dbReference type="Gene3D" id="1.10.287.130">
    <property type="match status" value="1"/>
</dbReference>
<proteinExistence type="predicted"/>
<dbReference type="EMBL" id="JAQLOI010000001">
    <property type="protein sequence ID" value="MDB1124784.1"/>
    <property type="molecule type" value="Genomic_DNA"/>
</dbReference>
<keyword evidence="4" id="KW-0808">Transferase</keyword>
<evidence type="ECO:0000259" key="9">
    <source>
        <dbReference type="PROSITE" id="PS50109"/>
    </source>
</evidence>
<feature type="domain" description="Histidine kinase" evidence="9">
    <location>
        <begin position="219"/>
        <end position="407"/>
    </location>
</feature>
<dbReference type="PANTHER" id="PTHR45436">
    <property type="entry name" value="SENSOR HISTIDINE KINASE YKOH"/>
    <property type="match status" value="1"/>
</dbReference>
<dbReference type="PANTHER" id="PTHR45436:SF16">
    <property type="entry name" value="HISTIDINE KINASE"/>
    <property type="match status" value="1"/>
</dbReference>
<comment type="caution">
    <text evidence="10">The sequence shown here is derived from an EMBL/GenBank/DDBJ whole genome shotgun (WGS) entry which is preliminary data.</text>
</comment>
<dbReference type="Pfam" id="PF02518">
    <property type="entry name" value="HATPase_c"/>
    <property type="match status" value="1"/>
</dbReference>
<evidence type="ECO:0000256" key="2">
    <source>
        <dbReference type="ARBA" id="ARBA00012438"/>
    </source>
</evidence>
<evidence type="ECO:0000313" key="11">
    <source>
        <dbReference type="Proteomes" id="UP001210678"/>
    </source>
</evidence>
<evidence type="ECO:0000256" key="8">
    <source>
        <dbReference type="SAM" id="Phobius"/>
    </source>
</evidence>
<dbReference type="SUPFAM" id="SSF55874">
    <property type="entry name" value="ATPase domain of HSP90 chaperone/DNA topoisomerase II/histidine kinase"/>
    <property type="match status" value="1"/>
</dbReference>
<dbReference type="CDD" id="cd00082">
    <property type="entry name" value="HisKA"/>
    <property type="match status" value="1"/>
</dbReference>
<dbReference type="SMART" id="SM00387">
    <property type="entry name" value="HATPase_c"/>
    <property type="match status" value="1"/>
</dbReference>
<dbReference type="CDD" id="cd00075">
    <property type="entry name" value="HATPase"/>
    <property type="match status" value="1"/>
</dbReference>
<reference evidence="10 11" key="1">
    <citation type="submission" date="2023-01" db="EMBL/GenBank/DDBJ databases">
        <title>Vibrio sp. KJ40-1 sp.nov, isolated from marine algae.</title>
        <authorList>
            <person name="Butt M."/>
            <person name="Kim J.M.J."/>
            <person name="Jeon C.O.C."/>
        </authorList>
    </citation>
    <scope>NUCLEOTIDE SEQUENCE [LARGE SCALE GENOMIC DNA]</scope>
    <source>
        <strain evidence="10 11">KJ40-1</strain>
    </source>
</reference>
<evidence type="ECO:0000256" key="1">
    <source>
        <dbReference type="ARBA" id="ARBA00000085"/>
    </source>
</evidence>
<keyword evidence="3" id="KW-0597">Phosphoprotein</keyword>
<evidence type="ECO:0000256" key="7">
    <source>
        <dbReference type="ARBA" id="ARBA00022989"/>
    </source>
</evidence>
<evidence type="ECO:0000256" key="4">
    <source>
        <dbReference type="ARBA" id="ARBA00022679"/>
    </source>
</evidence>
<gene>
    <name evidence="10" type="ORF">PGX00_14445</name>
</gene>
<dbReference type="GO" id="GO:0016301">
    <property type="term" value="F:kinase activity"/>
    <property type="evidence" value="ECO:0007669"/>
    <property type="project" value="UniProtKB-KW"/>
</dbReference>
<dbReference type="InterPro" id="IPR003661">
    <property type="entry name" value="HisK_dim/P_dom"/>
</dbReference>
<dbReference type="Pfam" id="PF00512">
    <property type="entry name" value="HisKA"/>
    <property type="match status" value="1"/>
</dbReference>
<protein>
    <recommendedName>
        <fullName evidence="2">histidine kinase</fullName>
        <ecNumber evidence="2">2.7.13.3</ecNumber>
    </recommendedName>
</protein>
<dbReference type="InterPro" id="IPR005467">
    <property type="entry name" value="His_kinase_dom"/>
</dbReference>
<accession>A0ABT4YUT2</accession>
<evidence type="ECO:0000256" key="3">
    <source>
        <dbReference type="ARBA" id="ARBA00022553"/>
    </source>
</evidence>
<organism evidence="10 11">
    <name type="scientific">Vibrio algarum</name>
    <dbReference type="NCBI Taxonomy" id="3020714"/>
    <lineage>
        <taxon>Bacteria</taxon>
        <taxon>Pseudomonadati</taxon>
        <taxon>Pseudomonadota</taxon>
        <taxon>Gammaproteobacteria</taxon>
        <taxon>Vibrionales</taxon>
        <taxon>Vibrionaceae</taxon>
        <taxon>Vibrio</taxon>
    </lineage>
</organism>
<keyword evidence="5 8" id="KW-0812">Transmembrane</keyword>
<dbReference type="SUPFAM" id="SSF47384">
    <property type="entry name" value="Homodimeric domain of signal transducing histidine kinase"/>
    <property type="match status" value="1"/>
</dbReference>
<keyword evidence="11" id="KW-1185">Reference proteome</keyword>
<dbReference type="Proteomes" id="UP001210678">
    <property type="component" value="Unassembled WGS sequence"/>
</dbReference>
<keyword evidence="8" id="KW-0472">Membrane</keyword>
<dbReference type="InterPro" id="IPR036097">
    <property type="entry name" value="HisK_dim/P_sf"/>
</dbReference>
<keyword evidence="6 10" id="KW-0418">Kinase</keyword>
<comment type="catalytic activity">
    <reaction evidence="1">
        <text>ATP + protein L-histidine = ADP + protein N-phospho-L-histidine.</text>
        <dbReference type="EC" id="2.7.13.3"/>
    </reaction>
</comment>